<reference evidence="10 11" key="1">
    <citation type="submission" date="2019-03" db="EMBL/GenBank/DDBJ databases">
        <title>Luteimonas zhaokaii sp.nov., isolated from the rectal contents of Plateau pika in Yushu, Qinghai Province, China.</title>
        <authorList>
            <person name="Zhang G."/>
        </authorList>
    </citation>
    <scope>NUCLEOTIDE SEQUENCE [LARGE SCALE GENOMIC DNA]</scope>
    <source>
        <strain evidence="10 11">B9</strain>
    </source>
</reference>
<keyword evidence="3 7" id="KW-0413">Isomerase</keyword>
<evidence type="ECO:0000259" key="9">
    <source>
        <dbReference type="SMART" id="SM00363"/>
    </source>
</evidence>
<dbReference type="PROSITE" id="PS50889">
    <property type="entry name" value="S4"/>
    <property type="match status" value="1"/>
</dbReference>
<dbReference type="PANTHER" id="PTHR47683:SF2">
    <property type="entry name" value="RNA-BINDING S4 DOMAIN-CONTAINING PROTEIN"/>
    <property type="match status" value="1"/>
</dbReference>
<evidence type="ECO:0000256" key="7">
    <source>
        <dbReference type="RuleBase" id="RU003887"/>
    </source>
</evidence>
<dbReference type="InterPro" id="IPR006145">
    <property type="entry name" value="PsdUridine_synth_RsuA/RluA"/>
</dbReference>
<dbReference type="Proteomes" id="UP000294796">
    <property type="component" value="Unassembled WGS sequence"/>
</dbReference>
<dbReference type="Pfam" id="PF00849">
    <property type="entry name" value="PseudoU_synth_2"/>
    <property type="match status" value="1"/>
</dbReference>
<sequence>MATARVAVRVQPSPPRRKWRRPRPSSDLAGRYRADGPLARAVCFGARCLAVRQSRRMSRKGKPAAPRHGIARVLSKRGLCSRSEAERLVRAGRVRIDGRVVSDPECPLDLDHPGVEVDGEPVFAAAHRYLMLNKPRGLVTTVRDERGRETVYRCFDDDPPLGWISPVGRLDKASEGLLLFSSDPAWAAQITDPRSGPAKTYHVQVDTLPDAALLQRLQAGTEDNGEWLSVAAARVLRQGQRNAWLELSLDEGRNRQIRRLLAALDINVLRLVRVSIGSVGLGDLPKGQWRPLTAAEIQALSGEAR</sequence>
<dbReference type="PANTHER" id="PTHR47683">
    <property type="entry name" value="PSEUDOURIDINE SYNTHASE FAMILY PROTEIN-RELATED"/>
    <property type="match status" value="1"/>
</dbReference>
<comment type="similarity">
    <text evidence="1 7">Belongs to the pseudouridine synthase RsuA family.</text>
</comment>
<dbReference type="InterPro" id="IPR018496">
    <property type="entry name" value="PsdUridine_synth_RsuA/RluB_CS"/>
</dbReference>
<dbReference type="EC" id="5.4.99.-" evidence="7"/>
<feature type="region of interest" description="Disordered" evidence="8">
    <location>
        <begin position="1"/>
        <end position="28"/>
    </location>
</feature>
<dbReference type="SUPFAM" id="SSF55174">
    <property type="entry name" value="Alpha-L RNA-binding motif"/>
    <property type="match status" value="1"/>
</dbReference>
<evidence type="ECO:0000256" key="5">
    <source>
        <dbReference type="ARBA" id="ARBA00036535"/>
    </source>
</evidence>
<keyword evidence="2" id="KW-0698">rRNA processing</keyword>
<dbReference type="InterPro" id="IPR036986">
    <property type="entry name" value="S4_RNA-bd_sf"/>
</dbReference>
<dbReference type="InterPro" id="IPR000748">
    <property type="entry name" value="PsdUridine_synth_RsuA/RluB/E/F"/>
</dbReference>
<dbReference type="NCBIfam" id="TIGR00093">
    <property type="entry name" value="pseudouridine synthase"/>
    <property type="match status" value="1"/>
</dbReference>
<dbReference type="GO" id="GO:0003723">
    <property type="term" value="F:RNA binding"/>
    <property type="evidence" value="ECO:0007669"/>
    <property type="project" value="UniProtKB-KW"/>
</dbReference>
<dbReference type="InterPro" id="IPR020103">
    <property type="entry name" value="PsdUridine_synth_cat_dom_sf"/>
</dbReference>
<dbReference type="InterPro" id="IPR020094">
    <property type="entry name" value="TruA/RsuA/RluB/E/F_N"/>
</dbReference>
<dbReference type="InterPro" id="IPR050343">
    <property type="entry name" value="RsuA_PseudoU_synthase"/>
</dbReference>
<proteinExistence type="inferred from homology"/>
<evidence type="ECO:0000256" key="6">
    <source>
        <dbReference type="PROSITE-ProRule" id="PRU00182"/>
    </source>
</evidence>
<dbReference type="InterPro" id="IPR002942">
    <property type="entry name" value="S4_RNA-bd"/>
</dbReference>
<dbReference type="AlphaFoldDB" id="A0A4R5TVH3"/>
<dbReference type="EMBL" id="SMTF01000004">
    <property type="protein sequence ID" value="TDK25093.1"/>
    <property type="molecule type" value="Genomic_DNA"/>
</dbReference>
<keyword evidence="11" id="KW-1185">Reference proteome</keyword>
<comment type="caution">
    <text evidence="10">The sequence shown here is derived from an EMBL/GenBank/DDBJ whole genome shotgun (WGS) entry which is preliminary data.</text>
</comment>
<dbReference type="PROSITE" id="PS01149">
    <property type="entry name" value="PSI_RSU"/>
    <property type="match status" value="1"/>
</dbReference>
<feature type="domain" description="RNA-binding S4" evidence="9">
    <location>
        <begin position="68"/>
        <end position="127"/>
    </location>
</feature>
<dbReference type="Pfam" id="PF01479">
    <property type="entry name" value="S4"/>
    <property type="match status" value="1"/>
</dbReference>
<dbReference type="Gene3D" id="3.30.70.1560">
    <property type="entry name" value="Alpha-L RNA-binding motif"/>
    <property type="match status" value="1"/>
</dbReference>
<evidence type="ECO:0000313" key="10">
    <source>
        <dbReference type="EMBL" id="TDK25093.1"/>
    </source>
</evidence>
<evidence type="ECO:0000256" key="1">
    <source>
        <dbReference type="ARBA" id="ARBA00008348"/>
    </source>
</evidence>
<protein>
    <recommendedName>
        <fullName evidence="7">Pseudouridine synthase</fullName>
        <ecNumber evidence="7">5.4.99.-</ecNumber>
    </recommendedName>
</protein>
<evidence type="ECO:0000256" key="2">
    <source>
        <dbReference type="ARBA" id="ARBA00022552"/>
    </source>
</evidence>
<evidence type="ECO:0000256" key="3">
    <source>
        <dbReference type="ARBA" id="ARBA00023235"/>
    </source>
</evidence>
<comment type="catalytic activity">
    <reaction evidence="4">
        <text>uridine(35) in tRNA(Tyr) = pseudouridine(35) in tRNA(Tyr)</text>
        <dbReference type="Rhea" id="RHEA:60556"/>
        <dbReference type="Rhea" id="RHEA-COMP:15607"/>
        <dbReference type="Rhea" id="RHEA-COMP:15608"/>
        <dbReference type="ChEBI" id="CHEBI:65314"/>
        <dbReference type="ChEBI" id="CHEBI:65315"/>
    </reaction>
</comment>
<gene>
    <name evidence="10" type="ORF">E2F46_07980</name>
</gene>
<dbReference type="GO" id="GO:0000455">
    <property type="term" value="P:enzyme-directed rRNA pseudouridine synthesis"/>
    <property type="evidence" value="ECO:0007669"/>
    <property type="project" value="UniProtKB-ARBA"/>
</dbReference>
<dbReference type="Gene3D" id="3.30.70.580">
    <property type="entry name" value="Pseudouridine synthase I, catalytic domain, N-terminal subdomain"/>
    <property type="match status" value="1"/>
</dbReference>
<comment type="catalytic activity">
    <reaction evidence="5">
        <text>uridine(2604) in 23S rRNA = pseudouridine(2604) in 23S rRNA</text>
        <dbReference type="Rhea" id="RHEA:38875"/>
        <dbReference type="Rhea" id="RHEA-COMP:10093"/>
        <dbReference type="Rhea" id="RHEA-COMP:10094"/>
        <dbReference type="ChEBI" id="CHEBI:65314"/>
        <dbReference type="ChEBI" id="CHEBI:65315"/>
        <dbReference type="EC" id="5.4.99.21"/>
    </reaction>
</comment>
<evidence type="ECO:0000256" key="8">
    <source>
        <dbReference type="SAM" id="MobiDB-lite"/>
    </source>
</evidence>
<organism evidence="10 11">
    <name type="scientific">Luteimonas aestuarii</name>
    <dbReference type="NCBI Taxonomy" id="453837"/>
    <lineage>
        <taxon>Bacteria</taxon>
        <taxon>Pseudomonadati</taxon>
        <taxon>Pseudomonadota</taxon>
        <taxon>Gammaproteobacteria</taxon>
        <taxon>Lysobacterales</taxon>
        <taxon>Lysobacteraceae</taxon>
        <taxon>Luteimonas</taxon>
    </lineage>
</organism>
<dbReference type="OrthoDB" id="9807213at2"/>
<dbReference type="CDD" id="cd00165">
    <property type="entry name" value="S4"/>
    <property type="match status" value="1"/>
</dbReference>
<evidence type="ECO:0000313" key="11">
    <source>
        <dbReference type="Proteomes" id="UP000294796"/>
    </source>
</evidence>
<dbReference type="SMART" id="SM00363">
    <property type="entry name" value="S4"/>
    <property type="match status" value="1"/>
</dbReference>
<dbReference type="CDD" id="cd02870">
    <property type="entry name" value="PseudoU_synth_RsuA_like"/>
    <property type="match status" value="1"/>
</dbReference>
<name>A0A4R5TVH3_9GAMM</name>
<dbReference type="SUPFAM" id="SSF55120">
    <property type="entry name" value="Pseudouridine synthase"/>
    <property type="match status" value="1"/>
</dbReference>
<keyword evidence="6" id="KW-0694">RNA-binding</keyword>
<accession>A0A4R5TVH3</accession>
<dbReference type="InterPro" id="IPR042092">
    <property type="entry name" value="PsdUridine_s_RsuA/RluB/E/F_cat"/>
</dbReference>
<evidence type="ECO:0000256" key="4">
    <source>
        <dbReference type="ARBA" id="ARBA00036390"/>
    </source>
</evidence>
<dbReference type="Gene3D" id="3.10.290.10">
    <property type="entry name" value="RNA-binding S4 domain"/>
    <property type="match status" value="1"/>
</dbReference>
<dbReference type="GO" id="GO:0160138">
    <property type="term" value="F:23S rRNA pseudouridine(2604) synthase activity"/>
    <property type="evidence" value="ECO:0007669"/>
    <property type="project" value="UniProtKB-EC"/>
</dbReference>